<dbReference type="EMBL" id="BMIP01000005">
    <property type="protein sequence ID" value="GGD74002.1"/>
    <property type="molecule type" value="Genomic_DNA"/>
</dbReference>
<reference evidence="1" key="1">
    <citation type="journal article" date="2014" name="Int. J. Syst. Evol. Microbiol.">
        <title>Complete genome sequence of Corynebacterium casei LMG S-19264T (=DSM 44701T), isolated from a smear-ripened cheese.</title>
        <authorList>
            <consortium name="US DOE Joint Genome Institute (JGI-PGF)"/>
            <person name="Walter F."/>
            <person name="Albersmeier A."/>
            <person name="Kalinowski J."/>
            <person name="Ruckert C."/>
        </authorList>
    </citation>
    <scope>NUCLEOTIDE SEQUENCE</scope>
    <source>
        <strain evidence="1">CGMCC 1.15360</strain>
    </source>
</reference>
<dbReference type="RefSeq" id="WP_066777071.1">
    <property type="nucleotide sequence ID" value="NZ_BMIP01000005.1"/>
</dbReference>
<evidence type="ECO:0000313" key="1">
    <source>
        <dbReference type="EMBL" id="GGD74002.1"/>
    </source>
</evidence>
<accession>A0A917DV38</accession>
<evidence type="ECO:0000313" key="2">
    <source>
        <dbReference type="Proteomes" id="UP000612349"/>
    </source>
</evidence>
<dbReference type="AlphaFoldDB" id="A0A917DV38"/>
<name>A0A917DV38_9SPHN</name>
<reference evidence="1" key="2">
    <citation type="submission" date="2020-09" db="EMBL/GenBank/DDBJ databases">
        <authorList>
            <person name="Sun Q."/>
            <person name="Zhou Y."/>
        </authorList>
    </citation>
    <scope>NUCLEOTIDE SEQUENCE</scope>
    <source>
        <strain evidence="1">CGMCC 1.15360</strain>
    </source>
</reference>
<sequence>MSDPIRDALASPVVAPVMAQEGEAVELAKRERPPFPPGCPVRPLGISSNIGGSQLCFYLDYNGQLVGLEAGNRHGKNSLIALFGPASDWLEASFPQWSAPKFEGRGKDRKQVAPPEIVGFDQAEASRAMIEECARKGIFDPAGRMRGRGAHRHEANGLVIHYGDKILASKHTAKGEISGWTWYDAGLFQRHVYQAATPIPRPWHEDVDSEPGEKLLGLLNRWHWRRKLMDPVFLLGWIGAAMLGGALDWRPNIWITGGRGTGKSSINGDDQIIHQLLGDAQFRTAEASSAAIRQSLQNSTVPVIFDEIEAEADNRRVNEVIKLARISSSGGKAHRGSQDHNAKEFTLASCFMFSSILIPPLPAQDRSRLGILELQPFKQGAEPPVLANYGLPELGRKLQRRMIDGWPILMETRARFQAALSMAGHDARACMQFGTLMACAYRLLNDGLPDDEAVNAWVDKSRPDRMAEISEAESEQAMCLAHVLTSPVQARGGEEREALSHWVALAVNELMVPLDAFAEGVGKYDKRLQQMGLKLVNASWHPDERDFAGKVVKPGRWGTSMASKEDPIFLAVAAKHRGLDALFQNTKWAGGVWRQALERFEPEGAIDGPKVKFSHSSQRAVLVPLHVVLDEDELPAESKRDAVLKWREKQKSGEAE</sequence>
<proteinExistence type="predicted"/>
<comment type="caution">
    <text evidence="1">The sequence shown here is derived from an EMBL/GenBank/DDBJ whole genome shotgun (WGS) entry which is preliminary data.</text>
</comment>
<dbReference type="OrthoDB" id="7208869at2"/>
<protein>
    <submittedName>
        <fullName evidence="1">Uncharacterized protein</fullName>
    </submittedName>
</protein>
<gene>
    <name evidence="1" type="ORF">GCM10010990_24530</name>
</gene>
<organism evidence="1 2">
    <name type="scientific">Croceicoccus mobilis</name>
    <dbReference type="NCBI Taxonomy" id="1703339"/>
    <lineage>
        <taxon>Bacteria</taxon>
        <taxon>Pseudomonadati</taxon>
        <taxon>Pseudomonadota</taxon>
        <taxon>Alphaproteobacteria</taxon>
        <taxon>Sphingomonadales</taxon>
        <taxon>Erythrobacteraceae</taxon>
        <taxon>Croceicoccus</taxon>
    </lineage>
</organism>
<keyword evidence="2" id="KW-1185">Reference proteome</keyword>
<dbReference type="Proteomes" id="UP000612349">
    <property type="component" value="Unassembled WGS sequence"/>
</dbReference>